<keyword evidence="3" id="KW-1185">Reference proteome</keyword>
<proteinExistence type="predicted"/>
<dbReference type="AlphaFoldDB" id="A0AAN8R173"/>
<gene>
    <name evidence="2" type="ORF">J4Q44_G00082650</name>
</gene>
<name>A0AAN8R173_9TELE</name>
<evidence type="ECO:0000256" key="1">
    <source>
        <dbReference type="SAM" id="MobiDB-lite"/>
    </source>
</evidence>
<accession>A0AAN8R173</accession>
<feature type="region of interest" description="Disordered" evidence="1">
    <location>
        <begin position="44"/>
        <end position="69"/>
    </location>
</feature>
<evidence type="ECO:0000313" key="3">
    <source>
        <dbReference type="Proteomes" id="UP001356427"/>
    </source>
</evidence>
<dbReference type="EMBL" id="JAGTTL010000006">
    <property type="protein sequence ID" value="KAK6321289.1"/>
    <property type="molecule type" value="Genomic_DNA"/>
</dbReference>
<sequence>MTRGGASNITIGHSGNPFIPWPANLIHASFFPWRASVRRSFCSPHSRTRADETSLLEEEDNPDHPLAPF</sequence>
<reference evidence="2 3" key="1">
    <citation type="submission" date="2021-04" db="EMBL/GenBank/DDBJ databases">
        <authorList>
            <person name="De Guttry C."/>
            <person name="Zahm M."/>
            <person name="Klopp C."/>
            <person name="Cabau C."/>
            <person name="Louis A."/>
            <person name="Berthelot C."/>
            <person name="Parey E."/>
            <person name="Roest Crollius H."/>
            <person name="Montfort J."/>
            <person name="Robinson-Rechavi M."/>
            <person name="Bucao C."/>
            <person name="Bouchez O."/>
            <person name="Gislard M."/>
            <person name="Lluch J."/>
            <person name="Milhes M."/>
            <person name="Lampietro C."/>
            <person name="Lopez Roques C."/>
            <person name="Donnadieu C."/>
            <person name="Braasch I."/>
            <person name="Desvignes T."/>
            <person name="Postlethwait J."/>
            <person name="Bobe J."/>
            <person name="Wedekind C."/>
            <person name="Guiguen Y."/>
        </authorList>
    </citation>
    <scope>NUCLEOTIDE SEQUENCE [LARGE SCALE GENOMIC DNA]</scope>
    <source>
        <strain evidence="2">Cs_M1</strain>
        <tissue evidence="2">Blood</tissue>
    </source>
</reference>
<protein>
    <submittedName>
        <fullName evidence="2">Uncharacterized protein</fullName>
    </submittedName>
</protein>
<organism evidence="2 3">
    <name type="scientific">Coregonus suidteri</name>
    <dbReference type="NCBI Taxonomy" id="861788"/>
    <lineage>
        <taxon>Eukaryota</taxon>
        <taxon>Metazoa</taxon>
        <taxon>Chordata</taxon>
        <taxon>Craniata</taxon>
        <taxon>Vertebrata</taxon>
        <taxon>Euteleostomi</taxon>
        <taxon>Actinopterygii</taxon>
        <taxon>Neopterygii</taxon>
        <taxon>Teleostei</taxon>
        <taxon>Protacanthopterygii</taxon>
        <taxon>Salmoniformes</taxon>
        <taxon>Salmonidae</taxon>
        <taxon>Coregoninae</taxon>
        <taxon>Coregonus</taxon>
    </lineage>
</organism>
<dbReference type="Proteomes" id="UP001356427">
    <property type="component" value="Unassembled WGS sequence"/>
</dbReference>
<comment type="caution">
    <text evidence="2">The sequence shown here is derived from an EMBL/GenBank/DDBJ whole genome shotgun (WGS) entry which is preliminary data.</text>
</comment>
<evidence type="ECO:0000313" key="2">
    <source>
        <dbReference type="EMBL" id="KAK6321289.1"/>
    </source>
</evidence>